<evidence type="ECO:0000313" key="1">
    <source>
        <dbReference type="EMBL" id="MBL7626985.1"/>
    </source>
</evidence>
<reference evidence="1" key="1">
    <citation type="submission" date="2020-12" db="EMBL/GenBank/DDBJ databases">
        <title>Genomic characterization of non-nitrogen-fixing Frankia strains.</title>
        <authorList>
            <person name="Carlos-Shanley C."/>
            <person name="Guerra T."/>
            <person name="Hahn D."/>
        </authorList>
    </citation>
    <scope>NUCLEOTIDE SEQUENCE</scope>
    <source>
        <strain evidence="1">CN6</strain>
    </source>
</reference>
<protein>
    <submittedName>
        <fullName evidence="1">Uncharacterized protein</fullName>
    </submittedName>
</protein>
<dbReference type="RefSeq" id="WP_203000094.1">
    <property type="nucleotide sequence ID" value="NZ_JADWYU010000204.1"/>
</dbReference>
<proteinExistence type="predicted"/>
<dbReference type="AlphaFoldDB" id="A0A937UP78"/>
<name>A0A937UP78_9ACTN</name>
<comment type="caution">
    <text evidence="1">The sequence shown here is derived from an EMBL/GenBank/DDBJ whole genome shotgun (WGS) entry which is preliminary data.</text>
</comment>
<evidence type="ECO:0000313" key="2">
    <source>
        <dbReference type="Proteomes" id="UP000604475"/>
    </source>
</evidence>
<accession>A0A937UP78</accession>
<dbReference type="Proteomes" id="UP000604475">
    <property type="component" value="Unassembled WGS sequence"/>
</dbReference>
<gene>
    <name evidence="1" type="ORF">I7412_07370</name>
</gene>
<sequence length="129" mass="14112">MPVMKPQELPENGGGRWPNTGFRSVRWGDIEVGYTIAPPIDCTPGYQGLPGGVCNCPHYGYVFKGRLRAIYPGTDWPDETAVTGDVYFFPAGHSLIYEEASEVLELNPAAALDALMNHFEKMMASGWSG</sequence>
<dbReference type="EMBL" id="JAEACQ010000154">
    <property type="protein sequence ID" value="MBL7626985.1"/>
    <property type="molecule type" value="Genomic_DNA"/>
</dbReference>
<organism evidence="1 2">
    <name type="scientific">Frankia nepalensis</name>
    <dbReference type="NCBI Taxonomy" id="1836974"/>
    <lineage>
        <taxon>Bacteria</taxon>
        <taxon>Bacillati</taxon>
        <taxon>Actinomycetota</taxon>
        <taxon>Actinomycetes</taxon>
        <taxon>Frankiales</taxon>
        <taxon>Frankiaceae</taxon>
        <taxon>Frankia</taxon>
    </lineage>
</organism>
<keyword evidence="2" id="KW-1185">Reference proteome</keyword>